<evidence type="ECO:0000313" key="2">
    <source>
        <dbReference type="EMBL" id="ATF63188.1"/>
    </source>
</evidence>
<dbReference type="Gene3D" id="3.90.550.10">
    <property type="entry name" value="Spore Coat Polysaccharide Biosynthesis Protein SpsA, Chain A"/>
    <property type="match status" value="1"/>
</dbReference>
<reference evidence="3" key="1">
    <citation type="submission" date="2017-09" db="EMBL/GenBank/DDBJ databases">
        <title>FDA dAtabase for Regulatory Grade micrObial Sequences (FDA-ARGOS): Supporting development and validation of Infectious Disease Dx tests.</title>
        <authorList>
            <person name="Minogue T."/>
            <person name="Wolcott M."/>
            <person name="Wasieloski L."/>
            <person name="Aguilar W."/>
            <person name="Moore D."/>
            <person name="Tallon L."/>
            <person name="Sadzewicz L."/>
            <person name="Ott S."/>
            <person name="Zhao X."/>
            <person name="Nagaraj S."/>
            <person name="Vavikolanu K."/>
            <person name="Aluvathingal J."/>
            <person name="Nadendla S."/>
            <person name="Sichtig H."/>
        </authorList>
    </citation>
    <scope>NUCLEOTIDE SEQUENCE [LARGE SCALE GENOMIC DNA]</scope>
    <source>
        <strain evidence="3">FDAARGOS_369</strain>
    </source>
</reference>
<dbReference type="AlphaFoldDB" id="A0A291DFG2"/>
<organism evidence="2 3">
    <name type="scientific">Rothia mucilaginosa</name>
    <dbReference type="NCBI Taxonomy" id="43675"/>
    <lineage>
        <taxon>Bacteria</taxon>
        <taxon>Bacillati</taxon>
        <taxon>Actinomycetota</taxon>
        <taxon>Actinomycetes</taxon>
        <taxon>Micrococcales</taxon>
        <taxon>Micrococcaceae</taxon>
        <taxon>Rothia</taxon>
    </lineage>
</organism>
<dbReference type="Proteomes" id="UP000218628">
    <property type="component" value="Chromosome"/>
</dbReference>
<dbReference type="PANTHER" id="PTHR22916:SF3">
    <property type="entry name" value="UDP-GLCNAC:BETAGAL BETA-1,3-N-ACETYLGLUCOSAMINYLTRANSFERASE-LIKE PROTEIN 1"/>
    <property type="match status" value="1"/>
</dbReference>
<keyword evidence="2" id="KW-0808">Transferase</keyword>
<dbReference type="GO" id="GO:0016758">
    <property type="term" value="F:hexosyltransferase activity"/>
    <property type="evidence" value="ECO:0007669"/>
    <property type="project" value="UniProtKB-ARBA"/>
</dbReference>
<dbReference type="EMBL" id="CP023510">
    <property type="protein sequence ID" value="ATF63188.1"/>
    <property type="molecule type" value="Genomic_DNA"/>
</dbReference>
<dbReference type="RefSeq" id="WP_070599553.1">
    <property type="nucleotide sequence ID" value="NZ_CP023510.1"/>
</dbReference>
<dbReference type="InterPro" id="IPR029044">
    <property type="entry name" value="Nucleotide-diphossugar_trans"/>
</dbReference>
<evidence type="ECO:0000313" key="3">
    <source>
        <dbReference type="Proteomes" id="UP000218628"/>
    </source>
</evidence>
<name>A0A291DFG2_9MICC</name>
<accession>A0A291DFG2</accession>
<dbReference type="PANTHER" id="PTHR22916">
    <property type="entry name" value="GLYCOSYLTRANSFERASE"/>
    <property type="match status" value="1"/>
</dbReference>
<evidence type="ECO:0000259" key="1">
    <source>
        <dbReference type="Pfam" id="PF00535"/>
    </source>
</evidence>
<dbReference type="Pfam" id="PF00535">
    <property type="entry name" value="Glycos_transf_2"/>
    <property type="match status" value="1"/>
</dbReference>
<dbReference type="CDD" id="cd00761">
    <property type="entry name" value="Glyco_tranf_GTA_type"/>
    <property type="match status" value="1"/>
</dbReference>
<feature type="domain" description="Glycosyltransferase 2-like" evidence="1">
    <location>
        <begin position="7"/>
        <end position="143"/>
    </location>
</feature>
<gene>
    <name evidence="2" type="ORF">CO690_05660</name>
</gene>
<protein>
    <submittedName>
        <fullName evidence="2">Glycosyltransferase family 2 protein</fullName>
    </submittedName>
</protein>
<sequence>MSSPRTSIIMPVYNTADTVVAAMESVLAQTDPDFELLVVVDGSPDRSSEVIAEFLQGTPDPRIRLFDNEQNAGVSAARNQGLDEARGEWITFIDSDDTYRPEFLERLHAAAARNGADVATCGHTIARADGSTMDRPQGAPGTYTGRDIAINYLLNRFTGFVHDKIFRASLFSSVRFATDIHRAEDALAVFECLMQAQKLEVIPDCLYLYHMGSEGLTWGRVTPVEESIRHTRYMREAGAPLLSSKEGQQAMAISSALTYLNNAQQALMSDSVDSDAVIRECRRQIEWGWVVPALRSSPVVGAASLLLKLSPTLYRTLYGAYVRRAYSM</sequence>
<proteinExistence type="predicted"/>
<dbReference type="InterPro" id="IPR001173">
    <property type="entry name" value="Glyco_trans_2-like"/>
</dbReference>
<dbReference type="SUPFAM" id="SSF53448">
    <property type="entry name" value="Nucleotide-diphospho-sugar transferases"/>
    <property type="match status" value="1"/>
</dbReference>